<proteinExistence type="predicted"/>
<accession>A0A420HB36</accession>
<organism evidence="1 2">
    <name type="scientific">Golovinomyces cichoracearum</name>
    <dbReference type="NCBI Taxonomy" id="62708"/>
    <lineage>
        <taxon>Eukaryota</taxon>
        <taxon>Fungi</taxon>
        <taxon>Dikarya</taxon>
        <taxon>Ascomycota</taxon>
        <taxon>Pezizomycotina</taxon>
        <taxon>Leotiomycetes</taxon>
        <taxon>Erysiphales</taxon>
        <taxon>Erysiphaceae</taxon>
        <taxon>Golovinomyces</taxon>
    </lineage>
</organism>
<dbReference type="AlphaFoldDB" id="A0A420HB36"/>
<protein>
    <submittedName>
        <fullName evidence="1">Putative glycosyl transferase</fullName>
    </submittedName>
</protein>
<reference evidence="1 2" key="1">
    <citation type="journal article" date="2018" name="BMC Genomics">
        <title>Comparative genome analyses reveal sequence features reflecting distinct modes of host-adaptation between dicot and monocot powdery mildew.</title>
        <authorList>
            <person name="Wu Y."/>
            <person name="Ma X."/>
            <person name="Pan Z."/>
            <person name="Kale S.D."/>
            <person name="Song Y."/>
            <person name="King H."/>
            <person name="Zhang Q."/>
            <person name="Presley C."/>
            <person name="Deng X."/>
            <person name="Wei C.I."/>
            <person name="Xiao S."/>
        </authorList>
    </citation>
    <scope>NUCLEOTIDE SEQUENCE [LARGE SCALE GENOMIC DNA]</scope>
    <source>
        <strain evidence="1">UMSG3</strain>
    </source>
</reference>
<dbReference type="Proteomes" id="UP000283383">
    <property type="component" value="Unassembled WGS sequence"/>
</dbReference>
<name>A0A420HB36_9PEZI</name>
<comment type="caution">
    <text evidence="1">The sequence shown here is derived from an EMBL/GenBank/DDBJ whole genome shotgun (WGS) entry which is preliminary data.</text>
</comment>
<sequence>MYRGEYNKANLPYEALQFAFLSMLKEITLEYYHTKFHGFSLKIMELVQKFQDHFKGQENRQTMLQEWNSINLR</sequence>
<evidence type="ECO:0000313" key="2">
    <source>
        <dbReference type="Proteomes" id="UP000283383"/>
    </source>
</evidence>
<keyword evidence="2" id="KW-1185">Reference proteome</keyword>
<dbReference type="EMBL" id="MCBQ01020771">
    <property type="protein sequence ID" value="RKF54664.1"/>
    <property type="molecule type" value="Genomic_DNA"/>
</dbReference>
<keyword evidence="1" id="KW-0808">Transferase</keyword>
<evidence type="ECO:0000313" key="1">
    <source>
        <dbReference type="EMBL" id="RKF54664.1"/>
    </source>
</evidence>
<dbReference type="GO" id="GO:0016740">
    <property type="term" value="F:transferase activity"/>
    <property type="evidence" value="ECO:0007669"/>
    <property type="project" value="UniProtKB-KW"/>
</dbReference>
<gene>
    <name evidence="1" type="ORF">GcM3_207030</name>
</gene>